<name>A0A1L9SJ82_9EURO</name>
<keyword evidence="3" id="KW-1185">Reference proteome</keyword>
<organism evidence="2 3">
    <name type="scientific">Penicilliopsis zonata CBS 506.65</name>
    <dbReference type="NCBI Taxonomy" id="1073090"/>
    <lineage>
        <taxon>Eukaryota</taxon>
        <taxon>Fungi</taxon>
        <taxon>Dikarya</taxon>
        <taxon>Ascomycota</taxon>
        <taxon>Pezizomycotina</taxon>
        <taxon>Eurotiomycetes</taxon>
        <taxon>Eurotiomycetidae</taxon>
        <taxon>Eurotiales</taxon>
        <taxon>Aspergillaceae</taxon>
        <taxon>Penicilliopsis</taxon>
    </lineage>
</organism>
<dbReference type="Proteomes" id="UP000184188">
    <property type="component" value="Unassembled WGS sequence"/>
</dbReference>
<keyword evidence="1" id="KW-0472">Membrane</keyword>
<keyword evidence="1" id="KW-0812">Transmembrane</keyword>
<reference evidence="3" key="1">
    <citation type="journal article" date="2017" name="Genome Biol.">
        <title>Comparative genomics reveals high biological diversity and specific adaptations in the industrially and medically important fungal genus Aspergillus.</title>
        <authorList>
            <person name="de Vries R.P."/>
            <person name="Riley R."/>
            <person name="Wiebenga A."/>
            <person name="Aguilar-Osorio G."/>
            <person name="Amillis S."/>
            <person name="Uchima C.A."/>
            <person name="Anderluh G."/>
            <person name="Asadollahi M."/>
            <person name="Askin M."/>
            <person name="Barry K."/>
            <person name="Battaglia E."/>
            <person name="Bayram O."/>
            <person name="Benocci T."/>
            <person name="Braus-Stromeyer S.A."/>
            <person name="Caldana C."/>
            <person name="Canovas D."/>
            <person name="Cerqueira G.C."/>
            <person name="Chen F."/>
            <person name="Chen W."/>
            <person name="Choi C."/>
            <person name="Clum A."/>
            <person name="Dos Santos R.A."/>
            <person name="Damasio A.R."/>
            <person name="Diallinas G."/>
            <person name="Emri T."/>
            <person name="Fekete E."/>
            <person name="Flipphi M."/>
            <person name="Freyberg S."/>
            <person name="Gallo A."/>
            <person name="Gournas C."/>
            <person name="Habgood R."/>
            <person name="Hainaut M."/>
            <person name="Harispe M.L."/>
            <person name="Henrissat B."/>
            <person name="Hilden K.S."/>
            <person name="Hope R."/>
            <person name="Hossain A."/>
            <person name="Karabika E."/>
            <person name="Karaffa L."/>
            <person name="Karanyi Z."/>
            <person name="Krasevec N."/>
            <person name="Kuo A."/>
            <person name="Kusch H."/>
            <person name="LaButti K."/>
            <person name="Lagendijk E.L."/>
            <person name="Lapidus A."/>
            <person name="Levasseur A."/>
            <person name="Lindquist E."/>
            <person name="Lipzen A."/>
            <person name="Logrieco A.F."/>
            <person name="MacCabe A."/>
            <person name="Maekelae M.R."/>
            <person name="Malavazi I."/>
            <person name="Melin P."/>
            <person name="Meyer V."/>
            <person name="Mielnichuk N."/>
            <person name="Miskei M."/>
            <person name="Molnar A.P."/>
            <person name="Mule G."/>
            <person name="Ngan C.Y."/>
            <person name="Orejas M."/>
            <person name="Orosz E."/>
            <person name="Ouedraogo J.P."/>
            <person name="Overkamp K.M."/>
            <person name="Park H.-S."/>
            <person name="Perrone G."/>
            <person name="Piumi F."/>
            <person name="Punt P.J."/>
            <person name="Ram A.F."/>
            <person name="Ramon A."/>
            <person name="Rauscher S."/>
            <person name="Record E."/>
            <person name="Riano-Pachon D.M."/>
            <person name="Robert V."/>
            <person name="Roehrig J."/>
            <person name="Ruller R."/>
            <person name="Salamov A."/>
            <person name="Salih N.S."/>
            <person name="Samson R.A."/>
            <person name="Sandor E."/>
            <person name="Sanguinetti M."/>
            <person name="Schuetze T."/>
            <person name="Sepcic K."/>
            <person name="Shelest E."/>
            <person name="Sherlock G."/>
            <person name="Sophianopoulou V."/>
            <person name="Squina F.M."/>
            <person name="Sun H."/>
            <person name="Susca A."/>
            <person name="Todd R.B."/>
            <person name="Tsang A."/>
            <person name="Unkles S.E."/>
            <person name="van de Wiele N."/>
            <person name="van Rossen-Uffink D."/>
            <person name="Oliveira J.V."/>
            <person name="Vesth T.C."/>
            <person name="Visser J."/>
            <person name="Yu J.-H."/>
            <person name="Zhou M."/>
            <person name="Andersen M.R."/>
            <person name="Archer D.B."/>
            <person name="Baker S.E."/>
            <person name="Benoit I."/>
            <person name="Brakhage A.A."/>
            <person name="Braus G.H."/>
            <person name="Fischer R."/>
            <person name="Frisvad J.C."/>
            <person name="Goldman G.H."/>
            <person name="Houbraken J."/>
            <person name="Oakley B."/>
            <person name="Pocsi I."/>
            <person name="Scazzocchio C."/>
            <person name="Seiboth B."/>
            <person name="vanKuyk P.A."/>
            <person name="Wortman J."/>
            <person name="Dyer P.S."/>
            <person name="Grigoriev I.V."/>
        </authorList>
    </citation>
    <scope>NUCLEOTIDE SEQUENCE [LARGE SCALE GENOMIC DNA]</scope>
    <source>
        <strain evidence="3">CBS 506.65</strain>
    </source>
</reference>
<evidence type="ECO:0000313" key="2">
    <source>
        <dbReference type="EMBL" id="OJJ47292.1"/>
    </source>
</evidence>
<dbReference type="EMBL" id="KV878341">
    <property type="protein sequence ID" value="OJJ47292.1"/>
    <property type="molecule type" value="Genomic_DNA"/>
</dbReference>
<dbReference type="VEuPathDB" id="FungiDB:ASPZODRAFT_1935512"/>
<feature type="transmembrane region" description="Helical" evidence="1">
    <location>
        <begin position="84"/>
        <end position="112"/>
    </location>
</feature>
<accession>A0A1L9SJ82</accession>
<proteinExistence type="predicted"/>
<keyword evidence="1" id="KW-1133">Transmembrane helix</keyword>
<dbReference type="AlphaFoldDB" id="A0A1L9SJ82"/>
<dbReference type="RefSeq" id="XP_022581802.1">
    <property type="nucleotide sequence ID" value="XM_022727388.1"/>
</dbReference>
<dbReference type="GeneID" id="34613852"/>
<gene>
    <name evidence="2" type="ORF">ASPZODRAFT_1935512</name>
</gene>
<evidence type="ECO:0000313" key="3">
    <source>
        <dbReference type="Proteomes" id="UP000184188"/>
    </source>
</evidence>
<sequence>MMASQHDSHSEREEALDLERPAAVQLEDSCCESITETPAVNKEVGFPDPNPPPKYCASHISFGTGVPTDEQLERARNRGKYSCASVGVVVCTIITVFMVMLVSLGIFFVIVFKHSQNKANNDLLQKELELAKDLEMDLDMLTAVETVPTASIFEDDLSDERMTSLDDAVSATTTQPEIRDGDKKTTTRTWTMHTADGAFQPMIHSAVVERTGFITVPIRQTADTPVQTMK</sequence>
<protein>
    <submittedName>
        <fullName evidence="2">Uncharacterized protein</fullName>
    </submittedName>
</protein>
<evidence type="ECO:0000256" key="1">
    <source>
        <dbReference type="SAM" id="Phobius"/>
    </source>
</evidence>